<dbReference type="SUPFAM" id="SSF53955">
    <property type="entry name" value="Lysozyme-like"/>
    <property type="match status" value="1"/>
</dbReference>
<evidence type="ECO:0000313" key="3">
    <source>
        <dbReference type="EMBL" id="WAH43572.1"/>
    </source>
</evidence>
<dbReference type="SUPFAM" id="SSF47090">
    <property type="entry name" value="PGBD-like"/>
    <property type="match status" value="1"/>
</dbReference>
<keyword evidence="4" id="KW-1185">Reference proteome</keyword>
<feature type="domain" description="Peptidoglycan binding-like" evidence="2">
    <location>
        <begin position="146"/>
        <end position="200"/>
    </location>
</feature>
<dbReference type="EMBL" id="CP104067">
    <property type="protein sequence ID" value="WAH43572.1"/>
    <property type="molecule type" value="Genomic_DNA"/>
</dbReference>
<dbReference type="InterPro" id="IPR008258">
    <property type="entry name" value="Transglycosylase_SLT_dom_1"/>
</dbReference>
<sequence length="201" mass="21376">MTTTKYDLDILTAATTHGVHPDILWGHLNQESGFNASAKDVDSNGSVDRGIAQINSAAHPEITDAEAYNAAWAINWMAQEDAALLEQYGGNLTEALVAYNAGHYGPDTAWDVTYAEKVLALSKQSTLVGLPSSYNSPGMLKQKSTGTGVVYVQQRLNAHGTSLATDGDFGPLTEAAVKAFQAKAKIEVDGIVGPQTWSHLN</sequence>
<name>A0ABY6ZL32_9BACL</name>
<proteinExistence type="predicted"/>
<dbReference type="Gene3D" id="1.10.101.10">
    <property type="entry name" value="PGBD-like superfamily/PGBD"/>
    <property type="match status" value="1"/>
</dbReference>
<dbReference type="RefSeq" id="WP_268007452.1">
    <property type="nucleotide sequence ID" value="NZ_BSUT01000001.1"/>
</dbReference>
<reference evidence="3" key="1">
    <citation type="submission" date="2022-08" db="EMBL/GenBank/DDBJ databases">
        <title>Alicyclobacillus fastidiosus DSM 17978, complete genome.</title>
        <authorList>
            <person name="Wang Q."/>
            <person name="Cai R."/>
            <person name="Wang Z."/>
        </authorList>
    </citation>
    <scope>NUCLEOTIDE SEQUENCE</scope>
    <source>
        <strain evidence="3">DSM 17978</strain>
    </source>
</reference>
<evidence type="ECO:0000259" key="1">
    <source>
        <dbReference type="Pfam" id="PF01464"/>
    </source>
</evidence>
<dbReference type="InterPro" id="IPR023346">
    <property type="entry name" value="Lysozyme-like_dom_sf"/>
</dbReference>
<evidence type="ECO:0000259" key="2">
    <source>
        <dbReference type="Pfam" id="PF01471"/>
    </source>
</evidence>
<dbReference type="Pfam" id="PF01464">
    <property type="entry name" value="SLT"/>
    <property type="match status" value="1"/>
</dbReference>
<organism evidence="3 4">
    <name type="scientific">Alicyclobacillus fastidiosus</name>
    <dbReference type="NCBI Taxonomy" id="392011"/>
    <lineage>
        <taxon>Bacteria</taxon>
        <taxon>Bacillati</taxon>
        <taxon>Bacillota</taxon>
        <taxon>Bacilli</taxon>
        <taxon>Bacillales</taxon>
        <taxon>Alicyclobacillaceae</taxon>
        <taxon>Alicyclobacillus</taxon>
    </lineage>
</organism>
<dbReference type="Gene3D" id="1.10.530.10">
    <property type="match status" value="1"/>
</dbReference>
<accession>A0ABY6ZL32</accession>
<dbReference type="Proteomes" id="UP001164761">
    <property type="component" value="Chromosome"/>
</dbReference>
<dbReference type="InterPro" id="IPR002477">
    <property type="entry name" value="Peptidoglycan-bd-like"/>
</dbReference>
<gene>
    <name evidence="3" type="ORF">NZD89_09400</name>
</gene>
<evidence type="ECO:0000313" key="4">
    <source>
        <dbReference type="Proteomes" id="UP001164761"/>
    </source>
</evidence>
<dbReference type="Pfam" id="PF01471">
    <property type="entry name" value="PG_binding_1"/>
    <property type="match status" value="1"/>
</dbReference>
<dbReference type="InterPro" id="IPR036366">
    <property type="entry name" value="PGBDSf"/>
</dbReference>
<dbReference type="InterPro" id="IPR036365">
    <property type="entry name" value="PGBD-like_sf"/>
</dbReference>
<feature type="domain" description="Transglycosylase SLT" evidence="1">
    <location>
        <begin position="12"/>
        <end position="103"/>
    </location>
</feature>
<protein>
    <submittedName>
        <fullName evidence="3">Peptidoglycan-binding protein</fullName>
    </submittedName>
</protein>